<evidence type="ECO:0000256" key="1">
    <source>
        <dbReference type="SAM" id="MobiDB-lite"/>
    </source>
</evidence>
<reference evidence="3" key="1">
    <citation type="submission" date="2020-09" db="EMBL/GenBank/DDBJ databases">
        <title>Genome-Enabled Discovery of Anthraquinone Biosynthesis in Senna tora.</title>
        <authorList>
            <person name="Kang S.-H."/>
            <person name="Pandey R.P."/>
            <person name="Lee C.-M."/>
            <person name="Sim J.-S."/>
            <person name="Jeong J.-T."/>
            <person name="Choi B.-S."/>
            <person name="Jung M."/>
            <person name="Ginzburg D."/>
            <person name="Zhao K."/>
            <person name="Won S.Y."/>
            <person name="Oh T.-J."/>
            <person name="Yu Y."/>
            <person name="Kim N.-H."/>
            <person name="Lee O.R."/>
            <person name="Lee T.-H."/>
            <person name="Bashyal P."/>
            <person name="Kim T.-S."/>
            <person name="Lee W.-H."/>
            <person name="Kawkins C."/>
            <person name="Kim C.-K."/>
            <person name="Kim J.S."/>
            <person name="Ahn B.O."/>
            <person name="Rhee S.Y."/>
            <person name="Sohng J.K."/>
        </authorList>
    </citation>
    <scope>NUCLEOTIDE SEQUENCE</scope>
    <source>
        <tissue evidence="3">Leaf</tissue>
    </source>
</reference>
<dbReference type="Proteomes" id="UP000634136">
    <property type="component" value="Unassembled WGS sequence"/>
</dbReference>
<dbReference type="AlphaFoldDB" id="A0A834X5M2"/>
<feature type="domain" description="DUF7950" evidence="2">
    <location>
        <begin position="161"/>
        <end position="277"/>
    </location>
</feature>
<name>A0A834X5M2_9FABA</name>
<dbReference type="PANTHER" id="PTHR33595:SF7">
    <property type="entry name" value="OS12G0242500 PROTEIN"/>
    <property type="match status" value="1"/>
</dbReference>
<dbReference type="Pfam" id="PF25821">
    <property type="entry name" value="DUF7950"/>
    <property type="match status" value="1"/>
</dbReference>
<dbReference type="PANTHER" id="PTHR33595">
    <property type="entry name" value="VON WILLEBRAND FACTOR A DOMAIN PROTEIN"/>
    <property type="match status" value="1"/>
</dbReference>
<dbReference type="InterPro" id="IPR057710">
    <property type="entry name" value="DUF7950"/>
</dbReference>
<evidence type="ECO:0000259" key="2">
    <source>
        <dbReference type="Pfam" id="PF25821"/>
    </source>
</evidence>
<dbReference type="EMBL" id="JAAIUW010000003">
    <property type="protein sequence ID" value="KAF7838197.1"/>
    <property type="molecule type" value="Genomic_DNA"/>
</dbReference>
<evidence type="ECO:0000313" key="4">
    <source>
        <dbReference type="Proteomes" id="UP000634136"/>
    </source>
</evidence>
<organism evidence="3 4">
    <name type="scientific">Senna tora</name>
    <dbReference type="NCBI Taxonomy" id="362788"/>
    <lineage>
        <taxon>Eukaryota</taxon>
        <taxon>Viridiplantae</taxon>
        <taxon>Streptophyta</taxon>
        <taxon>Embryophyta</taxon>
        <taxon>Tracheophyta</taxon>
        <taxon>Spermatophyta</taxon>
        <taxon>Magnoliopsida</taxon>
        <taxon>eudicotyledons</taxon>
        <taxon>Gunneridae</taxon>
        <taxon>Pentapetalae</taxon>
        <taxon>rosids</taxon>
        <taxon>fabids</taxon>
        <taxon>Fabales</taxon>
        <taxon>Fabaceae</taxon>
        <taxon>Caesalpinioideae</taxon>
        <taxon>Cassia clade</taxon>
        <taxon>Senna</taxon>
    </lineage>
</organism>
<gene>
    <name evidence="3" type="ORF">G2W53_006679</name>
</gene>
<proteinExistence type="predicted"/>
<keyword evidence="4" id="KW-1185">Reference proteome</keyword>
<sequence>MDTNGGCCVGSYTTRAHDTSKVDRIMLRFRPIAPKPVAGSTASRAFSPDGIDLFSRCGRGGGRRFVTVQDSYYANKNNNHDGDERCNRRRKHSLKQNFSDPAVTLPLLPETPDRKAFPAADLTPPAVRKKRNKAAETKPSRSRLNFEIRSPDRPPEMPAAGSFVTVESVMERWVDGGGGLGSTDEERRANLSKDTCPGFISDGYGRVTWTNKSFREMVGQEGKEAESDTVVWLVMKDKMVGMRNHHRSVTCRVKVQYTCRKESGSLTLPCDVWRMDSVWSKGTECCMIVPRRFICVRKAKHAIGKVLLYEKEGAFCVKLFRGENPRKSALLSPNSNLYPLKLRLMMPALLCFIPCTYSSLSAKL</sequence>
<dbReference type="OrthoDB" id="1898295at2759"/>
<comment type="caution">
    <text evidence="3">The sequence shown here is derived from an EMBL/GenBank/DDBJ whole genome shotgun (WGS) entry which is preliminary data.</text>
</comment>
<accession>A0A834X5M2</accession>
<evidence type="ECO:0000313" key="3">
    <source>
        <dbReference type="EMBL" id="KAF7838197.1"/>
    </source>
</evidence>
<feature type="compositionally biased region" description="Basic and acidic residues" evidence="1">
    <location>
        <begin position="133"/>
        <end position="155"/>
    </location>
</feature>
<feature type="region of interest" description="Disordered" evidence="1">
    <location>
        <begin position="93"/>
        <end position="158"/>
    </location>
</feature>
<protein>
    <recommendedName>
        <fullName evidence="2">DUF7950 domain-containing protein</fullName>
    </recommendedName>
</protein>